<keyword evidence="3" id="KW-0812">Transmembrane</keyword>
<reference evidence="5" key="1">
    <citation type="journal article" date="2022" name="bioRxiv">
        <title>Deciphering the potential niche of two novel black yeast fungi from a biological soil crust based on their genomes, phenotypes, and melanin regulation.</title>
        <authorList>
            <consortium name="DOE Joint Genome Institute"/>
            <person name="Carr E.C."/>
            <person name="Barton Q."/>
            <person name="Grambo S."/>
            <person name="Sullivan M."/>
            <person name="Renfro C.M."/>
            <person name="Kuo A."/>
            <person name="Pangilinan J."/>
            <person name="Lipzen A."/>
            <person name="Keymanesh K."/>
            <person name="Savage E."/>
            <person name="Barry K."/>
            <person name="Grigoriev I.V."/>
            <person name="Riekhof W.R."/>
            <person name="Harris S.S."/>
        </authorList>
    </citation>
    <scope>NUCLEOTIDE SEQUENCE</scope>
    <source>
        <strain evidence="5">JF 03-4F</strain>
    </source>
</reference>
<accession>A0AAN6DS34</accession>
<protein>
    <recommendedName>
        <fullName evidence="7">Mid2 domain-containing protein</fullName>
    </recommendedName>
</protein>
<keyword evidence="4" id="KW-0732">Signal</keyword>
<feature type="compositionally biased region" description="Basic and acidic residues" evidence="2">
    <location>
        <begin position="303"/>
        <end position="318"/>
    </location>
</feature>
<dbReference type="EMBL" id="MU404359">
    <property type="protein sequence ID" value="KAI1609800.1"/>
    <property type="molecule type" value="Genomic_DNA"/>
</dbReference>
<proteinExistence type="predicted"/>
<keyword evidence="1" id="KW-0175">Coiled coil</keyword>
<feature type="transmembrane region" description="Helical" evidence="3">
    <location>
        <begin position="176"/>
        <end position="200"/>
    </location>
</feature>
<evidence type="ECO:0000256" key="2">
    <source>
        <dbReference type="SAM" id="MobiDB-lite"/>
    </source>
</evidence>
<feature type="coiled-coil region" evidence="1">
    <location>
        <begin position="222"/>
        <end position="249"/>
    </location>
</feature>
<feature type="signal peptide" evidence="4">
    <location>
        <begin position="1"/>
        <end position="22"/>
    </location>
</feature>
<evidence type="ECO:0000256" key="3">
    <source>
        <dbReference type="SAM" id="Phobius"/>
    </source>
</evidence>
<evidence type="ECO:0008006" key="7">
    <source>
        <dbReference type="Google" id="ProtNLM"/>
    </source>
</evidence>
<feature type="region of interest" description="Disordered" evidence="2">
    <location>
        <begin position="292"/>
        <end position="318"/>
    </location>
</feature>
<organism evidence="5 6">
    <name type="scientific">Exophiala viscosa</name>
    <dbReference type="NCBI Taxonomy" id="2486360"/>
    <lineage>
        <taxon>Eukaryota</taxon>
        <taxon>Fungi</taxon>
        <taxon>Dikarya</taxon>
        <taxon>Ascomycota</taxon>
        <taxon>Pezizomycotina</taxon>
        <taxon>Eurotiomycetes</taxon>
        <taxon>Chaetothyriomycetidae</taxon>
        <taxon>Chaetothyriales</taxon>
        <taxon>Herpotrichiellaceae</taxon>
        <taxon>Exophiala</taxon>
    </lineage>
</organism>
<feature type="chain" id="PRO_5043043689" description="Mid2 domain-containing protein" evidence="4">
    <location>
        <begin position="23"/>
        <end position="318"/>
    </location>
</feature>
<evidence type="ECO:0000313" key="6">
    <source>
        <dbReference type="Proteomes" id="UP001203852"/>
    </source>
</evidence>
<sequence>MRYDSLLALGVLTASMLSVMSSSTKKTCYSMNGEVLDSVYQPCNPDAEFSACCELNGTSGQNDMCMDSGLCMSTSGWYSTFLYSNGCTDPTGKAKACPQACSFMPTGYSYNVLQCNANNGSFCCRAGGDETNCCNDTASSFQADVTIGQILLPGTSETVNTTYSTIIQTPSKDKTAVVGGVLGAVLGAALIASLLALWYLMRSRKSLKYSYISLQNERDTALQQGASEKAALQHQIEQQQLQYQQYQQQVQAPTYTPGSGQYQTYFNPSPALPMQSYPSEVSSIPRPVEMDAMRGASELSDETASHQVERIEEKPNKK</sequence>
<evidence type="ECO:0000313" key="5">
    <source>
        <dbReference type="EMBL" id="KAI1609800.1"/>
    </source>
</evidence>
<comment type="caution">
    <text evidence="5">The sequence shown here is derived from an EMBL/GenBank/DDBJ whole genome shotgun (WGS) entry which is preliminary data.</text>
</comment>
<name>A0AAN6DS34_9EURO</name>
<keyword evidence="3" id="KW-0472">Membrane</keyword>
<keyword evidence="6" id="KW-1185">Reference proteome</keyword>
<dbReference type="AlphaFoldDB" id="A0AAN6DS34"/>
<gene>
    <name evidence="5" type="ORF">EDD36DRAFT_56214</name>
</gene>
<dbReference type="Proteomes" id="UP001203852">
    <property type="component" value="Unassembled WGS sequence"/>
</dbReference>
<evidence type="ECO:0000256" key="4">
    <source>
        <dbReference type="SAM" id="SignalP"/>
    </source>
</evidence>
<keyword evidence="3" id="KW-1133">Transmembrane helix</keyword>
<evidence type="ECO:0000256" key="1">
    <source>
        <dbReference type="SAM" id="Coils"/>
    </source>
</evidence>